<dbReference type="Pfam" id="PF00970">
    <property type="entry name" value="FAD_binding_6"/>
    <property type="match status" value="1"/>
</dbReference>
<evidence type="ECO:0000256" key="3">
    <source>
        <dbReference type="ARBA" id="ARBA00013223"/>
    </source>
</evidence>
<evidence type="ECO:0000256" key="7">
    <source>
        <dbReference type="ARBA" id="ARBA00022857"/>
    </source>
</evidence>
<feature type="domain" description="FAD-binding FR-type" evidence="10">
    <location>
        <begin position="4"/>
        <end position="103"/>
    </location>
</feature>
<dbReference type="InterPro" id="IPR039261">
    <property type="entry name" value="FNR_nucleotide-bd"/>
</dbReference>
<dbReference type="EC" id="1.18.1.2" evidence="3"/>
<dbReference type="InterPro" id="IPR017938">
    <property type="entry name" value="Riboflavin_synthase-like_b-brl"/>
</dbReference>
<proteinExistence type="inferred from homology"/>
<dbReference type="GO" id="GO:0004324">
    <property type="term" value="F:ferredoxin-NADP+ reductase activity"/>
    <property type="evidence" value="ECO:0007669"/>
    <property type="project" value="UniProtKB-EC"/>
</dbReference>
<evidence type="ECO:0000256" key="1">
    <source>
        <dbReference type="ARBA" id="ARBA00001974"/>
    </source>
</evidence>
<comment type="catalytic activity">
    <reaction evidence="9">
        <text>2 reduced [2Fe-2S]-[ferredoxin] + NADP(+) + H(+) = 2 oxidized [2Fe-2S]-[ferredoxin] + NADPH</text>
        <dbReference type="Rhea" id="RHEA:20125"/>
        <dbReference type="Rhea" id="RHEA-COMP:10000"/>
        <dbReference type="Rhea" id="RHEA-COMP:10001"/>
        <dbReference type="ChEBI" id="CHEBI:15378"/>
        <dbReference type="ChEBI" id="CHEBI:33737"/>
        <dbReference type="ChEBI" id="CHEBI:33738"/>
        <dbReference type="ChEBI" id="CHEBI:57783"/>
        <dbReference type="ChEBI" id="CHEBI:58349"/>
        <dbReference type="EC" id="1.18.1.2"/>
    </reaction>
</comment>
<dbReference type="InterPro" id="IPR017927">
    <property type="entry name" value="FAD-bd_FR_type"/>
</dbReference>
<dbReference type="InterPro" id="IPR051930">
    <property type="entry name" value="FNR_type-1"/>
</dbReference>
<evidence type="ECO:0000256" key="9">
    <source>
        <dbReference type="ARBA" id="ARBA00047776"/>
    </source>
</evidence>
<dbReference type="CDD" id="cd06195">
    <property type="entry name" value="FNR1"/>
    <property type="match status" value="1"/>
</dbReference>
<evidence type="ECO:0000313" key="12">
    <source>
        <dbReference type="Proteomes" id="UP000218172"/>
    </source>
</evidence>
<reference evidence="12" key="1">
    <citation type="submission" date="2017-08" db="EMBL/GenBank/DDBJ databases">
        <title>A dynamic microbial community with high functional redundancy inhabits the cold, oxic subseafloor aquifer.</title>
        <authorList>
            <person name="Tully B.J."/>
            <person name="Wheat C.G."/>
            <person name="Glazer B.T."/>
            <person name="Huber J.A."/>
        </authorList>
    </citation>
    <scope>NUCLEOTIDE SEQUENCE [LARGE SCALE GENOMIC DNA]</scope>
</reference>
<dbReference type="InterPro" id="IPR008333">
    <property type="entry name" value="Cbr1-like_FAD-bd_dom"/>
</dbReference>
<evidence type="ECO:0000256" key="5">
    <source>
        <dbReference type="ARBA" id="ARBA00022741"/>
    </source>
</evidence>
<dbReference type="PROSITE" id="PS51384">
    <property type="entry name" value="FAD_FR"/>
    <property type="match status" value="1"/>
</dbReference>
<dbReference type="SUPFAM" id="SSF52343">
    <property type="entry name" value="Ferredoxin reductase-like, C-terminal NADP-linked domain"/>
    <property type="match status" value="1"/>
</dbReference>
<dbReference type="GO" id="GO:0034599">
    <property type="term" value="P:cellular response to oxidative stress"/>
    <property type="evidence" value="ECO:0007669"/>
    <property type="project" value="TreeGrafter"/>
</dbReference>
<evidence type="ECO:0000313" key="11">
    <source>
        <dbReference type="EMBL" id="PCH64010.1"/>
    </source>
</evidence>
<dbReference type="PRINTS" id="PR00371">
    <property type="entry name" value="FPNCR"/>
</dbReference>
<name>A0A2A4MW04_9GAMM</name>
<keyword evidence="8" id="KW-0560">Oxidoreductase</keyword>
<keyword evidence="6" id="KW-0274">FAD</keyword>
<dbReference type="AlphaFoldDB" id="A0A2A4MW04"/>
<accession>A0A2A4MW04</accession>
<keyword evidence="5" id="KW-0547">Nucleotide-binding</keyword>
<dbReference type="Gene3D" id="2.40.30.10">
    <property type="entry name" value="Translation factors"/>
    <property type="match status" value="1"/>
</dbReference>
<dbReference type="PANTHER" id="PTHR47878:SF1">
    <property type="entry name" value="FLAVODOXIN_FERREDOXIN--NADP REDUCTASE"/>
    <property type="match status" value="1"/>
</dbReference>
<evidence type="ECO:0000256" key="8">
    <source>
        <dbReference type="ARBA" id="ARBA00023002"/>
    </source>
</evidence>
<evidence type="ECO:0000256" key="6">
    <source>
        <dbReference type="ARBA" id="ARBA00022827"/>
    </source>
</evidence>
<keyword evidence="4" id="KW-0285">Flavoprotein</keyword>
<dbReference type="InterPro" id="IPR001709">
    <property type="entry name" value="Flavoprot_Pyr_Nucl_cyt_Rdtase"/>
</dbReference>
<keyword evidence="7" id="KW-0521">NADP</keyword>
<dbReference type="GO" id="GO:0000166">
    <property type="term" value="F:nucleotide binding"/>
    <property type="evidence" value="ECO:0007669"/>
    <property type="project" value="UniProtKB-KW"/>
</dbReference>
<organism evidence="11 12">
    <name type="scientific">SAR86 cluster bacterium</name>
    <dbReference type="NCBI Taxonomy" id="2030880"/>
    <lineage>
        <taxon>Bacteria</taxon>
        <taxon>Pseudomonadati</taxon>
        <taxon>Pseudomonadota</taxon>
        <taxon>Gammaproteobacteria</taxon>
        <taxon>SAR86 cluster</taxon>
    </lineage>
</organism>
<dbReference type="Gene3D" id="3.40.50.80">
    <property type="entry name" value="Nucleotide-binding domain of ferredoxin-NADP reductase (FNR) module"/>
    <property type="match status" value="1"/>
</dbReference>
<dbReference type="Proteomes" id="UP000218172">
    <property type="component" value="Unassembled WGS sequence"/>
</dbReference>
<comment type="cofactor">
    <cofactor evidence="1">
        <name>FAD</name>
        <dbReference type="ChEBI" id="CHEBI:57692"/>
    </cofactor>
</comment>
<gene>
    <name evidence="11" type="ORF">COC19_00330</name>
</gene>
<dbReference type="SUPFAM" id="SSF63380">
    <property type="entry name" value="Riboflavin synthase domain-like"/>
    <property type="match status" value="1"/>
</dbReference>
<dbReference type="GO" id="GO:0042167">
    <property type="term" value="P:heme catabolic process"/>
    <property type="evidence" value="ECO:0007669"/>
    <property type="project" value="TreeGrafter"/>
</dbReference>
<dbReference type="PANTHER" id="PTHR47878">
    <property type="entry name" value="OXIDOREDUCTASE FAD/NAD(P)-BINDING DOMAIN PROTEIN"/>
    <property type="match status" value="1"/>
</dbReference>
<sequence length="249" mass="28095">MGMPKWVEGAVLENIHWADNLFTLKVDAQVDTFIAGQFTSLALEIEGERIARPYSYLSAPGKQPLEFFFYTATDGVLSNALVNLKSGDPIWIKQQANGFFTLDEVPAARDLWMFGTGTGIAPYLSILNSAEVWQRFDNIVLVHAVRSLADLKYQEMIAEFQQQYGERFHFQAFISREVVADTINGRIPVALQDGSLEKAVGRELNIEHSQLMLCGNPDMVKDAMQVLKARGFSKNRRRTPGQITVENYW</sequence>
<dbReference type="InterPro" id="IPR033892">
    <property type="entry name" value="FNR_bac"/>
</dbReference>
<comment type="caution">
    <text evidence="11">The sequence shown here is derived from an EMBL/GenBank/DDBJ whole genome shotgun (WGS) entry which is preliminary data.</text>
</comment>
<dbReference type="Pfam" id="PF00175">
    <property type="entry name" value="NAD_binding_1"/>
    <property type="match status" value="1"/>
</dbReference>
<comment type="similarity">
    <text evidence="2">Belongs to the ferredoxin--NADP reductase type 1 family.</text>
</comment>
<evidence type="ECO:0000259" key="10">
    <source>
        <dbReference type="PROSITE" id="PS51384"/>
    </source>
</evidence>
<evidence type="ECO:0000256" key="4">
    <source>
        <dbReference type="ARBA" id="ARBA00022630"/>
    </source>
</evidence>
<evidence type="ECO:0000256" key="2">
    <source>
        <dbReference type="ARBA" id="ARBA00008312"/>
    </source>
</evidence>
<protein>
    <recommendedName>
        <fullName evidence="3">ferredoxin--NADP(+) reductase</fullName>
        <ecNumber evidence="3">1.18.1.2</ecNumber>
    </recommendedName>
</protein>
<dbReference type="InterPro" id="IPR001433">
    <property type="entry name" value="OxRdtase_FAD/NAD-bd"/>
</dbReference>
<dbReference type="EMBL" id="NVQR01000004">
    <property type="protein sequence ID" value="PCH64010.1"/>
    <property type="molecule type" value="Genomic_DNA"/>
</dbReference>